<reference evidence="1 2" key="1">
    <citation type="submission" date="2020-08" db="EMBL/GenBank/DDBJ databases">
        <title>Genomic Encyclopedia of Type Strains, Phase III (KMG-III): the genomes of soil and plant-associated and newly described type strains.</title>
        <authorList>
            <person name="Whitman W."/>
        </authorList>
    </citation>
    <scope>NUCLEOTIDE SEQUENCE [LARGE SCALE GENOMIC DNA]</scope>
    <source>
        <strain evidence="1 2">CECT 8897</strain>
    </source>
</reference>
<gene>
    <name evidence="1" type="ORF">FHS03_001391</name>
</gene>
<proteinExistence type="predicted"/>
<dbReference type="RefSeq" id="WP_183440290.1">
    <property type="nucleotide sequence ID" value="NZ_JACHXD010000003.1"/>
</dbReference>
<dbReference type="AlphaFoldDB" id="A0A7W5B8W9"/>
<dbReference type="EMBL" id="JACHXD010000003">
    <property type="protein sequence ID" value="MBB3118360.1"/>
    <property type="molecule type" value="Genomic_DNA"/>
</dbReference>
<comment type="caution">
    <text evidence="1">The sequence shown here is derived from an EMBL/GenBank/DDBJ whole genome shotgun (WGS) entry which is preliminary data.</text>
</comment>
<dbReference type="Proteomes" id="UP000541535">
    <property type="component" value="Unassembled WGS sequence"/>
</dbReference>
<evidence type="ECO:0000313" key="2">
    <source>
        <dbReference type="Proteomes" id="UP000541535"/>
    </source>
</evidence>
<sequence length="57" mass="6394">MKNQNNETKLFAFKLAEKKSLAHQSQWKAREGVAQAGCTGPDARAERLRGRDNGIYC</sequence>
<evidence type="ECO:0000313" key="1">
    <source>
        <dbReference type="EMBL" id="MBB3118360.1"/>
    </source>
</evidence>
<protein>
    <submittedName>
        <fullName evidence="1">Uncharacterized protein</fullName>
    </submittedName>
</protein>
<organism evidence="1 2">
    <name type="scientific">Pseudoduganella violacea</name>
    <dbReference type="NCBI Taxonomy" id="1715466"/>
    <lineage>
        <taxon>Bacteria</taxon>
        <taxon>Pseudomonadati</taxon>
        <taxon>Pseudomonadota</taxon>
        <taxon>Betaproteobacteria</taxon>
        <taxon>Burkholderiales</taxon>
        <taxon>Oxalobacteraceae</taxon>
        <taxon>Telluria group</taxon>
        <taxon>Pseudoduganella</taxon>
    </lineage>
</organism>
<accession>A0A7W5B8W9</accession>
<keyword evidence="2" id="KW-1185">Reference proteome</keyword>
<name>A0A7W5B8W9_9BURK</name>